<accession>A0A1G6SZF0</accession>
<proteinExistence type="predicted"/>
<dbReference type="InterPro" id="IPR020616">
    <property type="entry name" value="Thiolase_N"/>
</dbReference>
<dbReference type="InterPro" id="IPR016039">
    <property type="entry name" value="Thiolase-like"/>
</dbReference>
<dbReference type="OrthoDB" id="9764638at2"/>
<dbReference type="Pfam" id="PF00108">
    <property type="entry name" value="Thiolase_N"/>
    <property type="match status" value="1"/>
</dbReference>
<feature type="domain" description="Thiolase N-terminal" evidence="1">
    <location>
        <begin position="10"/>
        <end position="55"/>
    </location>
</feature>
<dbReference type="AlphaFoldDB" id="A0A1G6SZF0"/>
<dbReference type="Proteomes" id="UP000198925">
    <property type="component" value="Unassembled WGS sequence"/>
</dbReference>
<evidence type="ECO:0000259" key="1">
    <source>
        <dbReference type="Pfam" id="PF00108"/>
    </source>
</evidence>
<dbReference type="GO" id="GO:0016747">
    <property type="term" value="F:acyltransferase activity, transferring groups other than amino-acyl groups"/>
    <property type="evidence" value="ECO:0007669"/>
    <property type="project" value="InterPro"/>
</dbReference>
<protein>
    <submittedName>
        <fullName evidence="2">Thiolase, N-terminal domain</fullName>
    </submittedName>
</protein>
<keyword evidence="3" id="KW-1185">Reference proteome</keyword>
<dbReference type="Gene3D" id="3.40.47.10">
    <property type="match status" value="1"/>
</dbReference>
<evidence type="ECO:0000313" key="3">
    <source>
        <dbReference type="Proteomes" id="UP000198925"/>
    </source>
</evidence>
<evidence type="ECO:0000313" key="2">
    <source>
        <dbReference type="EMBL" id="SDD22004.1"/>
    </source>
</evidence>
<dbReference type="EMBL" id="FMZX01000005">
    <property type="protein sequence ID" value="SDD22004.1"/>
    <property type="molecule type" value="Genomic_DNA"/>
</dbReference>
<organism evidence="2 3">
    <name type="scientific">Belnapia rosea</name>
    <dbReference type="NCBI Taxonomy" id="938405"/>
    <lineage>
        <taxon>Bacteria</taxon>
        <taxon>Pseudomonadati</taxon>
        <taxon>Pseudomonadota</taxon>
        <taxon>Alphaproteobacteria</taxon>
        <taxon>Acetobacterales</taxon>
        <taxon>Roseomonadaceae</taxon>
        <taxon>Belnapia</taxon>
    </lineage>
</organism>
<gene>
    <name evidence="2" type="ORF">SAMN04487779_1005219</name>
</gene>
<dbReference type="STRING" id="938405.SAMN02927895_02351"/>
<dbReference type="SUPFAM" id="SSF53901">
    <property type="entry name" value="Thiolase-like"/>
    <property type="match status" value="1"/>
</dbReference>
<dbReference type="RefSeq" id="WP_143018123.1">
    <property type="nucleotide sequence ID" value="NZ_FMXZ01000005.1"/>
</dbReference>
<name>A0A1G6SZF0_9PROT</name>
<sequence>MRNADILLCHPVRTAIGAYGGTLKGVPAAELGATVVHETLARAGLAPEAIGSVIQAGKQCCMPCAGTGCGAAW</sequence>
<reference evidence="2 3" key="1">
    <citation type="submission" date="2016-10" db="EMBL/GenBank/DDBJ databases">
        <authorList>
            <person name="de Groot N.N."/>
        </authorList>
    </citation>
    <scope>NUCLEOTIDE SEQUENCE [LARGE SCALE GENOMIC DNA]</scope>
    <source>
        <strain evidence="2 3">CPCC 100156</strain>
    </source>
</reference>